<dbReference type="Gene3D" id="1.20.120.1020">
    <property type="entry name" value="Prion-inhibition and propagation, HeLo domain"/>
    <property type="match status" value="1"/>
</dbReference>
<reference evidence="2 3" key="1">
    <citation type="submission" date="2019-04" db="EMBL/GenBank/DDBJ databases">
        <title>Fungal friends and foes A comparative genomics study of 23 Aspergillus species from section Flavi.</title>
        <authorList>
            <consortium name="DOE Joint Genome Institute"/>
            <person name="Kjaerbolling I."/>
            <person name="Vesth T.C."/>
            <person name="Frisvad J.C."/>
            <person name="Nybo J.L."/>
            <person name="Theobald S."/>
            <person name="Kildgaard S."/>
            <person name="Petersen T.I."/>
            <person name="Kuo A."/>
            <person name="Sato A."/>
            <person name="Lyhne E.K."/>
            <person name="Kogle M.E."/>
            <person name="Wiebenga A."/>
            <person name="Kun R.S."/>
            <person name="Lubbers R.J."/>
            <person name="Makela M.R."/>
            <person name="Barry K."/>
            <person name="Chovatia M."/>
            <person name="Clum A."/>
            <person name="Daum C."/>
            <person name="Haridas S."/>
            <person name="He G."/>
            <person name="LaButti K."/>
            <person name="Lipzen A."/>
            <person name="Mondo S."/>
            <person name="Pangilinan J."/>
            <person name="Riley R."/>
            <person name="Salamov A."/>
            <person name="Simmons B.A."/>
            <person name="Magnuson J.K."/>
            <person name="Henrissat B."/>
            <person name="Mortensen U.H."/>
            <person name="Larsen T.O."/>
            <person name="De vries R.P."/>
            <person name="Grigoriev I.V."/>
            <person name="Machida M."/>
            <person name="Baker S.E."/>
            <person name="Andersen M.R."/>
        </authorList>
    </citation>
    <scope>NUCLEOTIDE SEQUENCE [LARGE SCALE GENOMIC DNA]</scope>
    <source>
        <strain evidence="2 3">CBS 117635</strain>
    </source>
</reference>
<dbReference type="Pfam" id="PF14479">
    <property type="entry name" value="HeLo"/>
    <property type="match status" value="1"/>
</dbReference>
<name>A0A5N6IZ71_9EURO</name>
<dbReference type="EMBL" id="ML732814">
    <property type="protein sequence ID" value="KAB8271645.1"/>
    <property type="molecule type" value="Genomic_DNA"/>
</dbReference>
<evidence type="ECO:0000313" key="2">
    <source>
        <dbReference type="EMBL" id="KAB8271645.1"/>
    </source>
</evidence>
<feature type="domain" description="Prion-inhibition and propagation HeLo" evidence="1">
    <location>
        <begin position="5"/>
        <end position="167"/>
    </location>
</feature>
<evidence type="ECO:0000259" key="1">
    <source>
        <dbReference type="Pfam" id="PF14479"/>
    </source>
</evidence>
<accession>A0A5N6IZ71</accession>
<keyword evidence="3" id="KW-1185">Reference proteome</keyword>
<proteinExistence type="predicted"/>
<dbReference type="AlphaFoldDB" id="A0A5N6IZ71"/>
<gene>
    <name evidence="2" type="ORF">BDV30DRAFT_144683</name>
</gene>
<keyword evidence="2" id="KW-0034">Amyloid</keyword>
<organism evidence="2 3">
    <name type="scientific">Aspergillus minisclerotigenes</name>
    <dbReference type="NCBI Taxonomy" id="656917"/>
    <lineage>
        <taxon>Eukaryota</taxon>
        <taxon>Fungi</taxon>
        <taxon>Dikarya</taxon>
        <taxon>Ascomycota</taxon>
        <taxon>Pezizomycotina</taxon>
        <taxon>Eurotiomycetes</taxon>
        <taxon>Eurotiomycetidae</taxon>
        <taxon>Eurotiales</taxon>
        <taxon>Aspergillaceae</taxon>
        <taxon>Aspergillus</taxon>
        <taxon>Aspergillus subgen. Circumdati</taxon>
    </lineage>
</organism>
<dbReference type="Proteomes" id="UP000326289">
    <property type="component" value="Unassembled WGS sequence"/>
</dbReference>
<evidence type="ECO:0000313" key="3">
    <source>
        <dbReference type="Proteomes" id="UP000326289"/>
    </source>
</evidence>
<dbReference type="InterPro" id="IPR038305">
    <property type="entry name" value="HeLo_sf"/>
</dbReference>
<dbReference type="InterPro" id="IPR029498">
    <property type="entry name" value="HeLo_dom"/>
</dbReference>
<keyword evidence="2" id="KW-0640">Prion</keyword>
<protein>
    <submittedName>
        <fullName evidence="2">Prion-inhibition and propagation-domain-containing protein</fullName>
    </submittedName>
</protein>
<sequence>MEPVGLAVGVVGLFGLFNTCLDVVKKYDAWKDFGSESRCLTAQFEAQKLRLQNWGEAVGVEQESVSSKHHELLDDPRTRSNIQNLLLAIKDICGHEQALSLTTISRAETGSSEGPILRKHGYSLTSRGSKRQRFNWAPRGKERRIAQVAQFSSLVDDLHSLVPVNCERGQGSRDTRGKFGDEGSWIVEFKQLIERIEHDHEDGTYKPGYWVITFQMSVTRNMWKEESRTPANGS</sequence>